<keyword evidence="4" id="KW-1133">Transmembrane helix</keyword>
<dbReference type="PANTHER" id="PTHR37813">
    <property type="entry name" value="FELS-2 PROPHAGE PROTEIN"/>
    <property type="match status" value="1"/>
</dbReference>
<name>A0A3G1ZKV8_BPPHH</name>
<evidence type="ECO:0000256" key="4">
    <source>
        <dbReference type="SAM" id="Phobius"/>
    </source>
</evidence>
<dbReference type="EMBL" id="MK002701">
    <property type="protein sequence ID" value="AYM00267.1"/>
    <property type="molecule type" value="Genomic_DNA"/>
</dbReference>
<dbReference type="Proteomes" id="UP000277198">
    <property type="component" value="Segment"/>
</dbReference>
<proteinExistence type="predicted"/>
<sequence>MLGGGGHRTIATVLTAQDNATGKLNRVERAGDDVAESASQAEDRIQGLSKAFAATGAATAALGGSIALLTQRFGKLGQQFQTIQTTSGATAEEMQTIRGAAKEVSTTLPVTLAQSTQAMQALSFAGLSASESVTALAETSELAVAANMRGSEAAEVVAQSMNAFNLEAEQADAIVGSLGATFSNSSTRVRGLAQALTEVQSTAASAGLSVAGTVGALGTLADNGIQASKAGTSLNAVLSRLTGSSGQTKKALDELGLSMDSFTDDSGQLKDLSTVMTTLSSQMEDLGEAEQIRLAQQLAGREGARALLPLINRTDELQQKIQSNLRAEIQGAIGDIAEMNNQEIEATSQALGMEVSGETDTQQLVSNLQELDQQGESTEEIMSRLQVGLGLTDQAAQTLATDITETNKSAEEIAESIGGVTTAAELAENQTKTLSGQIEQLRSSMQVLGFEIYQGTKPAVSTLVGGLRGLVEPLSQNESAARALGGGLVGLTAATGIATAALGAHIAQLKLAAIAQTSQASQTAAGTAALWAKSTALGAASRAQWLMTASTSQLLAATTAKTAALWTSVTAMGASAAASLTGAGAMGIFSGAVGIATTAVGALWTALGPIGLLAIGITAAILGLAGVMKTDLFGAGDKAAGVLGFFSEKAGQAWSITEQFIGILFELARIGATIAGLSLIAPFAAVLKLPGLISSVGPKVKQAAMSLPGKIAEGLASLGPAKYALPVLGPLLLAKDMITDPSKWIDAGKQIPGMIANGIKSAASAPVDAVTNVASGIRDRLPFSPAEKGPLQSLGETGPGLIQTIAGGVESEAPTLVSSVSNVLGKTPLGQAAGAAGGLLGKTPLGQAAGAAADALGGSGKGEGSGGPGGGSGKGTPPIEITINQDIDVDGGDSTEAEVAAAAGDGASEALSGDALDVFFQRLAREVNN</sequence>
<dbReference type="GeneID" id="62571579"/>
<dbReference type="Pfam" id="PF10145">
    <property type="entry name" value="PhageMin_Tail"/>
    <property type="match status" value="1"/>
</dbReference>
<dbReference type="PANTHER" id="PTHR37813:SF1">
    <property type="entry name" value="FELS-2 PROPHAGE PROTEIN"/>
    <property type="match status" value="1"/>
</dbReference>
<dbReference type="NCBIfam" id="TIGR01760">
    <property type="entry name" value="tape_meas_TP901"/>
    <property type="match status" value="1"/>
</dbReference>
<organismHost>
    <name type="scientific">Halobacterium salinarum</name>
    <name type="common">Halobacterium halobium</name>
    <dbReference type="NCBI Taxonomy" id="2242"/>
</organismHost>
<evidence type="ECO:0000256" key="3">
    <source>
        <dbReference type="SAM" id="MobiDB-lite"/>
    </source>
</evidence>
<reference evidence="6 7" key="1">
    <citation type="journal article" date="2018" name="Genes (Basel)">
        <title>Complete Genome Sequence of the Model Halovirus PhiH1 (PhiH1).</title>
        <authorList>
            <person name="Dyall-Smith M."/>
            <person name="Pfeifer F."/>
            <person name="Witte A."/>
            <person name="Oesterhelt D."/>
            <person name="Pfeiffer F."/>
        </authorList>
    </citation>
    <scope>NUCLEOTIDE SEQUENCE [LARGE SCALE GENOMIC DNA]</scope>
    <source>
        <strain evidence="6">Variant phiH1</strain>
    </source>
</reference>
<keyword evidence="7" id="KW-1185">Reference proteome</keyword>
<feature type="region of interest" description="Disordered" evidence="3">
    <location>
        <begin position="856"/>
        <end position="880"/>
    </location>
</feature>
<feature type="transmembrane region" description="Helical" evidence="4">
    <location>
        <begin position="610"/>
        <end position="628"/>
    </location>
</feature>
<protein>
    <submittedName>
        <fullName evidence="6">Tape-measure tail protein</fullName>
    </submittedName>
</protein>
<feature type="compositionally biased region" description="Gly residues" evidence="3">
    <location>
        <begin position="857"/>
        <end position="874"/>
    </location>
</feature>
<dbReference type="KEGG" id="vg:62571579"/>
<dbReference type="GO" id="GO:0098003">
    <property type="term" value="P:viral tail assembly"/>
    <property type="evidence" value="ECO:0007669"/>
    <property type="project" value="UniProtKB-KW"/>
</dbReference>
<keyword evidence="1" id="KW-1245">Viral tail assembly</keyword>
<evidence type="ECO:0000313" key="6">
    <source>
        <dbReference type="EMBL" id="AYM00267.1"/>
    </source>
</evidence>
<accession>A0A3G1ZKV8</accession>
<dbReference type="RefSeq" id="YP_009981827.1">
    <property type="nucleotide sequence ID" value="NC_052650.1"/>
</dbReference>
<evidence type="ECO:0000259" key="5">
    <source>
        <dbReference type="Pfam" id="PF10145"/>
    </source>
</evidence>
<gene>
    <name evidence="6" type="primary">tpm</name>
    <name evidence="6" type="ORF">PhiH1_100</name>
</gene>
<keyword evidence="4" id="KW-0812">Transmembrane</keyword>
<evidence type="ECO:0000256" key="2">
    <source>
        <dbReference type="ARBA" id="ARBA00022612"/>
    </source>
</evidence>
<evidence type="ECO:0000313" key="7">
    <source>
        <dbReference type="Proteomes" id="UP000277198"/>
    </source>
</evidence>
<feature type="domain" description="Phage tail tape measure protein" evidence="5">
    <location>
        <begin position="99"/>
        <end position="300"/>
    </location>
</feature>
<organism evidence="6 7">
    <name type="scientific">Halobacterium phage phiH</name>
    <name type="common">Bacteriophage phi-H</name>
    <dbReference type="NCBI Taxonomy" id="169684"/>
    <lineage>
        <taxon>Viruses</taxon>
        <taxon>Duplodnaviria</taxon>
        <taxon>Heunggongvirae</taxon>
        <taxon>Uroviricota</taxon>
        <taxon>Caudoviricetes</taxon>
        <taxon>Vertoviridae</taxon>
        <taxon>Myohalovirus</taxon>
        <taxon>Myohalovirus spontanei</taxon>
        <taxon>Myohalovirus phiH</taxon>
    </lineage>
</organism>
<keyword evidence="2" id="KW-1188">Viral release from host cell</keyword>
<keyword evidence="4" id="KW-0472">Membrane</keyword>
<evidence type="ECO:0000256" key="1">
    <source>
        <dbReference type="ARBA" id="ARBA00022465"/>
    </source>
</evidence>
<dbReference type="InterPro" id="IPR010090">
    <property type="entry name" value="Phage_tape_meas"/>
</dbReference>